<gene>
    <name evidence="6" type="ORF">EAH68_13645</name>
</gene>
<accession>A0A430HUV0</accession>
<dbReference type="PROSITE" id="PS51078">
    <property type="entry name" value="ICLR_ED"/>
    <property type="match status" value="1"/>
</dbReference>
<dbReference type="PANTHER" id="PTHR30136">
    <property type="entry name" value="HELIX-TURN-HELIX TRANSCRIPTIONAL REGULATOR, ICLR FAMILY"/>
    <property type="match status" value="1"/>
</dbReference>
<keyword evidence="3" id="KW-0804">Transcription</keyword>
<dbReference type="AlphaFoldDB" id="A0A430HUV0"/>
<dbReference type="SUPFAM" id="SSF55781">
    <property type="entry name" value="GAF domain-like"/>
    <property type="match status" value="1"/>
</dbReference>
<feature type="domain" description="HTH iclR-type" evidence="4">
    <location>
        <begin position="10"/>
        <end position="71"/>
    </location>
</feature>
<keyword evidence="1" id="KW-0805">Transcription regulation</keyword>
<dbReference type="InterPro" id="IPR029016">
    <property type="entry name" value="GAF-like_dom_sf"/>
</dbReference>
<proteinExistence type="predicted"/>
<keyword evidence="7" id="KW-1185">Reference proteome</keyword>
<evidence type="ECO:0000259" key="5">
    <source>
        <dbReference type="PROSITE" id="PS51078"/>
    </source>
</evidence>
<evidence type="ECO:0000313" key="7">
    <source>
        <dbReference type="Proteomes" id="UP000274907"/>
    </source>
</evidence>
<dbReference type="PROSITE" id="PS51077">
    <property type="entry name" value="HTH_ICLR"/>
    <property type="match status" value="1"/>
</dbReference>
<dbReference type="Gene3D" id="3.30.450.40">
    <property type="match status" value="1"/>
</dbReference>
<dbReference type="GO" id="GO:0003677">
    <property type="term" value="F:DNA binding"/>
    <property type="evidence" value="ECO:0007669"/>
    <property type="project" value="UniProtKB-KW"/>
</dbReference>
<dbReference type="Gene3D" id="1.10.10.10">
    <property type="entry name" value="Winged helix-like DNA-binding domain superfamily/Winged helix DNA-binding domain"/>
    <property type="match status" value="1"/>
</dbReference>
<organism evidence="6 7">
    <name type="scientific">Corynebacterium hylobatis</name>
    <dbReference type="NCBI Taxonomy" id="1859290"/>
    <lineage>
        <taxon>Bacteria</taxon>
        <taxon>Bacillati</taxon>
        <taxon>Actinomycetota</taxon>
        <taxon>Actinomycetes</taxon>
        <taxon>Mycobacteriales</taxon>
        <taxon>Corynebacteriaceae</taxon>
        <taxon>Corynebacterium</taxon>
    </lineage>
</organism>
<sequence>MAGGSRQPGRSVTDRISAVLAAFEQERRPLSLTEIAEHADLPLSSAHRIVGDLIGHGLLTRTADGRHQVGLRLWRLGQAVGQQLRETAHPYVQDLYSLTGETSHLAIRDGREVLYIFRLYGTKRVARSSWTGGRLPLHTTAVGKVILAHEEEWVQDAFLGSRLEQSTRNTVDNPAQLAAELAKTREQGYATTYEEQRVGTCSIAVPVFHTGRIGAGLGVVLSADKFSSLPRFLPALQAVSRRIEKATAHIPLETLLESGRLGEK</sequence>
<evidence type="ECO:0000256" key="2">
    <source>
        <dbReference type="ARBA" id="ARBA00023125"/>
    </source>
</evidence>
<dbReference type="Pfam" id="PF09339">
    <property type="entry name" value="HTH_IclR"/>
    <property type="match status" value="1"/>
</dbReference>
<dbReference type="GO" id="GO:0045892">
    <property type="term" value="P:negative regulation of DNA-templated transcription"/>
    <property type="evidence" value="ECO:0007669"/>
    <property type="project" value="TreeGrafter"/>
</dbReference>
<dbReference type="Pfam" id="PF01614">
    <property type="entry name" value="IclR_C"/>
    <property type="match status" value="1"/>
</dbReference>
<dbReference type="InterPro" id="IPR036388">
    <property type="entry name" value="WH-like_DNA-bd_sf"/>
</dbReference>
<dbReference type="PANTHER" id="PTHR30136:SF24">
    <property type="entry name" value="HTH-TYPE TRANSCRIPTIONAL REPRESSOR ALLR"/>
    <property type="match status" value="1"/>
</dbReference>
<feature type="domain" description="IclR-ED" evidence="5">
    <location>
        <begin position="72"/>
        <end position="249"/>
    </location>
</feature>
<evidence type="ECO:0000313" key="6">
    <source>
        <dbReference type="EMBL" id="RSZ61355.1"/>
    </source>
</evidence>
<dbReference type="SMART" id="SM00346">
    <property type="entry name" value="HTH_ICLR"/>
    <property type="match status" value="1"/>
</dbReference>
<dbReference type="InterPro" id="IPR036390">
    <property type="entry name" value="WH_DNA-bd_sf"/>
</dbReference>
<evidence type="ECO:0000259" key="4">
    <source>
        <dbReference type="PROSITE" id="PS51077"/>
    </source>
</evidence>
<keyword evidence="2" id="KW-0238">DNA-binding</keyword>
<reference evidence="6 7" key="1">
    <citation type="submission" date="2018-12" db="EMBL/GenBank/DDBJ databases">
        <title>YIM 101343 draft genome.</title>
        <authorList>
            <person name="Chen X."/>
        </authorList>
    </citation>
    <scope>NUCLEOTIDE SEQUENCE [LARGE SCALE GENOMIC DNA]</scope>
    <source>
        <strain evidence="6 7">YIM 101343</strain>
    </source>
</reference>
<comment type="caution">
    <text evidence="6">The sequence shown here is derived from an EMBL/GenBank/DDBJ whole genome shotgun (WGS) entry which is preliminary data.</text>
</comment>
<dbReference type="RefSeq" id="WP_126121894.1">
    <property type="nucleotide sequence ID" value="NZ_RXHJ01000023.1"/>
</dbReference>
<name>A0A430HUV0_9CORY</name>
<dbReference type="GO" id="GO:0003700">
    <property type="term" value="F:DNA-binding transcription factor activity"/>
    <property type="evidence" value="ECO:0007669"/>
    <property type="project" value="TreeGrafter"/>
</dbReference>
<dbReference type="InterPro" id="IPR014757">
    <property type="entry name" value="Tscrpt_reg_IclR_C"/>
</dbReference>
<dbReference type="EMBL" id="RXHJ01000023">
    <property type="protein sequence ID" value="RSZ61355.1"/>
    <property type="molecule type" value="Genomic_DNA"/>
</dbReference>
<dbReference type="InterPro" id="IPR050707">
    <property type="entry name" value="HTH_MetabolicPath_Reg"/>
</dbReference>
<dbReference type="SUPFAM" id="SSF46785">
    <property type="entry name" value="Winged helix' DNA-binding domain"/>
    <property type="match status" value="1"/>
</dbReference>
<evidence type="ECO:0000256" key="1">
    <source>
        <dbReference type="ARBA" id="ARBA00023015"/>
    </source>
</evidence>
<evidence type="ECO:0000256" key="3">
    <source>
        <dbReference type="ARBA" id="ARBA00023163"/>
    </source>
</evidence>
<dbReference type="Proteomes" id="UP000274907">
    <property type="component" value="Unassembled WGS sequence"/>
</dbReference>
<protein>
    <submittedName>
        <fullName evidence="6">IclR family transcriptional regulator</fullName>
    </submittedName>
</protein>
<dbReference type="InterPro" id="IPR005471">
    <property type="entry name" value="Tscrpt_reg_IclR_N"/>
</dbReference>
<dbReference type="OrthoDB" id="60629at2"/>